<keyword evidence="5" id="KW-0812">Transmembrane</keyword>
<protein>
    <recommendedName>
        <fullName evidence="8">50S ribosomal protein L21, chloroplastic</fullName>
    </recommendedName>
</protein>
<gene>
    <name evidence="6" type="ORF">DCAF_LOCUS1189</name>
</gene>
<evidence type="ECO:0000313" key="6">
    <source>
        <dbReference type="EMBL" id="CAK7323560.1"/>
    </source>
</evidence>
<dbReference type="SUPFAM" id="SSF141091">
    <property type="entry name" value="L21p-like"/>
    <property type="match status" value="2"/>
</dbReference>
<feature type="compositionally biased region" description="Low complexity" evidence="4">
    <location>
        <begin position="85"/>
        <end position="97"/>
    </location>
</feature>
<feature type="transmembrane region" description="Helical" evidence="5">
    <location>
        <begin position="146"/>
        <end position="166"/>
    </location>
</feature>
<dbReference type="Pfam" id="PF00829">
    <property type="entry name" value="Ribosomal_L21p"/>
    <property type="match status" value="1"/>
</dbReference>
<keyword evidence="2" id="KW-0689">Ribosomal protein</keyword>
<keyword evidence="3" id="KW-0687">Ribonucleoprotein</keyword>
<feature type="region of interest" description="Disordered" evidence="4">
    <location>
        <begin position="399"/>
        <end position="422"/>
    </location>
</feature>
<feature type="region of interest" description="Disordered" evidence="4">
    <location>
        <begin position="68"/>
        <end position="102"/>
    </location>
</feature>
<dbReference type="EMBL" id="CAWUPB010000130">
    <property type="protein sequence ID" value="CAK7323560.1"/>
    <property type="molecule type" value="Genomic_DNA"/>
</dbReference>
<dbReference type="Proteomes" id="UP001314170">
    <property type="component" value="Unassembled WGS sequence"/>
</dbReference>
<dbReference type="GO" id="GO:0005840">
    <property type="term" value="C:ribosome"/>
    <property type="evidence" value="ECO:0007669"/>
    <property type="project" value="UniProtKB-KW"/>
</dbReference>
<evidence type="ECO:0000256" key="1">
    <source>
        <dbReference type="ARBA" id="ARBA00008563"/>
    </source>
</evidence>
<evidence type="ECO:0000256" key="2">
    <source>
        <dbReference type="ARBA" id="ARBA00022980"/>
    </source>
</evidence>
<evidence type="ECO:0000313" key="7">
    <source>
        <dbReference type="Proteomes" id="UP001314170"/>
    </source>
</evidence>
<keyword evidence="7" id="KW-1185">Reference proteome</keyword>
<dbReference type="GO" id="GO:0003735">
    <property type="term" value="F:structural constituent of ribosome"/>
    <property type="evidence" value="ECO:0007669"/>
    <property type="project" value="InterPro"/>
</dbReference>
<accession>A0AAV1QTA7</accession>
<evidence type="ECO:0000256" key="5">
    <source>
        <dbReference type="SAM" id="Phobius"/>
    </source>
</evidence>
<proteinExistence type="inferred from homology"/>
<comment type="similarity">
    <text evidence="1">Belongs to the bacterial ribosomal protein bL21 family.</text>
</comment>
<sequence length="422" mass="47068">MAASSSTTLVALCSSFTTQCKISKTQNAPLSKTLCLSKPNFGSLSKTTQKLSSSSLIFSKKPTFLDKPPKLSESEAPVIEEEPEVPASEANPEPASSQIVEVATEEPPKREEIFAVVMVGGRQYIVIPGRWLYVQRLKDANVNDKYVLSAYVISIVLLSSLTLIWGCQRSFFLSAMVNVKLQCHDVILKCMLYCRSNKDENTALCSDSSYLKFCTFANIMHKSYFTLSISSIQKEEISAAPISQITLNKVLLVGTRTTAYIGKPVVTNAAVHAVVEEQGLDAKKIVFKYKRKKNYRRNIGHRQHTWFRLGLVAGFCSCGVKKKGLKKAPMEKRTREIKYALGLSLGVSRPNTRIRITGITGYQDYPGNVLREDYASHLHPENYSGEVWTAFQFPEAPGTQKRGPYRVPHPVPDLLDLKRKTD</sequence>
<reference evidence="6 7" key="1">
    <citation type="submission" date="2024-01" db="EMBL/GenBank/DDBJ databases">
        <authorList>
            <person name="Waweru B."/>
        </authorList>
    </citation>
    <scope>NUCLEOTIDE SEQUENCE [LARGE SCALE GENOMIC DNA]</scope>
</reference>
<name>A0AAV1QTA7_9ROSI</name>
<evidence type="ECO:0000256" key="4">
    <source>
        <dbReference type="SAM" id="MobiDB-lite"/>
    </source>
</evidence>
<dbReference type="GO" id="GO:1990904">
    <property type="term" value="C:ribonucleoprotein complex"/>
    <property type="evidence" value="ECO:0007669"/>
    <property type="project" value="UniProtKB-KW"/>
</dbReference>
<dbReference type="GO" id="GO:0003723">
    <property type="term" value="F:RNA binding"/>
    <property type="evidence" value="ECO:0007669"/>
    <property type="project" value="InterPro"/>
</dbReference>
<organism evidence="6 7">
    <name type="scientific">Dovyalis caffra</name>
    <dbReference type="NCBI Taxonomy" id="77055"/>
    <lineage>
        <taxon>Eukaryota</taxon>
        <taxon>Viridiplantae</taxon>
        <taxon>Streptophyta</taxon>
        <taxon>Embryophyta</taxon>
        <taxon>Tracheophyta</taxon>
        <taxon>Spermatophyta</taxon>
        <taxon>Magnoliopsida</taxon>
        <taxon>eudicotyledons</taxon>
        <taxon>Gunneridae</taxon>
        <taxon>Pentapetalae</taxon>
        <taxon>rosids</taxon>
        <taxon>fabids</taxon>
        <taxon>Malpighiales</taxon>
        <taxon>Salicaceae</taxon>
        <taxon>Flacourtieae</taxon>
        <taxon>Dovyalis</taxon>
    </lineage>
</organism>
<dbReference type="GO" id="GO:0005737">
    <property type="term" value="C:cytoplasm"/>
    <property type="evidence" value="ECO:0007669"/>
    <property type="project" value="UniProtKB-ARBA"/>
</dbReference>
<keyword evidence="5" id="KW-1133">Transmembrane helix</keyword>
<dbReference type="NCBIfam" id="TIGR00061">
    <property type="entry name" value="L21"/>
    <property type="match status" value="1"/>
</dbReference>
<dbReference type="InterPro" id="IPR028909">
    <property type="entry name" value="bL21-like"/>
</dbReference>
<dbReference type="PANTHER" id="PTHR21349">
    <property type="entry name" value="50S RIBOSOMAL PROTEIN L21"/>
    <property type="match status" value="1"/>
</dbReference>
<dbReference type="PANTHER" id="PTHR21349:SF8">
    <property type="entry name" value="LARGE RIBOSOMAL SUBUNIT PROTEIN BL21C"/>
    <property type="match status" value="1"/>
</dbReference>
<dbReference type="InterPro" id="IPR036164">
    <property type="entry name" value="bL21-like_sf"/>
</dbReference>
<evidence type="ECO:0008006" key="8">
    <source>
        <dbReference type="Google" id="ProtNLM"/>
    </source>
</evidence>
<evidence type="ECO:0000256" key="3">
    <source>
        <dbReference type="ARBA" id="ARBA00023274"/>
    </source>
</evidence>
<keyword evidence="5" id="KW-0472">Membrane</keyword>
<dbReference type="InterPro" id="IPR001787">
    <property type="entry name" value="Ribosomal_bL21"/>
</dbReference>
<comment type="caution">
    <text evidence="6">The sequence shown here is derived from an EMBL/GenBank/DDBJ whole genome shotgun (WGS) entry which is preliminary data.</text>
</comment>
<dbReference type="AlphaFoldDB" id="A0AAV1QTA7"/>
<dbReference type="GO" id="GO:0006412">
    <property type="term" value="P:translation"/>
    <property type="evidence" value="ECO:0007669"/>
    <property type="project" value="InterPro"/>
</dbReference>